<gene>
    <name evidence="1" type="ORF">AAFF_G00265290</name>
</gene>
<proteinExistence type="predicted"/>
<name>A0AAD7RBR7_9TELE</name>
<comment type="caution">
    <text evidence="1">The sequence shown here is derived from an EMBL/GenBank/DDBJ whole genome shotgun (WGS) entry which is preliminary data.</text>
</comment>
<dbReference type="Proteomes" id="UP001221898">
    <property type="component" value="Unassembled WGS sequence"/>
</dbReference>
<sequence>MGRRRLARSRRSVADDPTGIAFGNRSSVPAAFACDGRWISHMPVLKSRSCLYSVQPEALTLPALAQERFGALKMNPNTMHCRVLPAVNVVDLPFPPGAQKRLQTTSHRATAPLQPHLPITWTHLEQDS</sequence>
<keyword evidence="2" id="KW-1185">Reference proteome</keyword>
<evidence type="ECO:0000313" key="2">
    <source>
        <dbReference type="Proteomes" id="UP001221898"/>
    </source>
</evidence>
<evidence type="ECO:0000313" key="1">
    <source>
        <dbReference type="EMBL" id="KAJ8373402.1"/>
    </source>
</evidence>
<organism evidence="1 2">
    <name type="scientific">Aldrovandia affinis</name>
    <dbReference type="NCBI Taxonomy" id="143900"/>
    <lineage>
        <taxon>Eukaryota</taxon>
        <taxon>Metazoa</taxon>
        <taxon>Chordata</taxon>
        <taxon>Craniata</taxon>
        <taxon>Vertebrata</taxon>
        <taxon>Euteleostomi</taxon>
        <taxon>Actinopterygii</taxon>
        <taxon>Neopterygii</taxon>
        <taxon>Teleostei</taxon>
        <taxon>Notacanthiformes</taxon>
        <taxon>Halosauridae</taxon>
        <taxon>Aldrovandia</taxon>
    </lineage>
</organism>
<dbReference type="AlphaFoldDB" id="A0AAD7RBR7"/>
<reference evidence="1" key="1">
    <citation type="journal article" date="2023" name="Science">
        <title>Genome structures resolve the early diversification of teleost fishes.</title>
        <authorList>
            <person name="Parey E."/>
            <person name="Louis A."/>
            <person name="Montfort J."/>
            <person name="Bouchez O."/>
            <person name="Roques C."/>
            <person name="Iampietro C."/>
            <person name="Lluch J."/>
            <person name="Castinel A."/>
            <person name="Donnadieu C."/>
            <person name="Desvignes T."/>
            <person name="Floi Bucao C."/>
            <person name="Jouanno E."/>
            <person name="Wen M."/>
            <person name="Mejri S."/>
            <person name="Dirks R."/>
            <person name="Jansen H."/>
            <person name="Henkel C."/>
            <person name="Chen W.J."/>
            <person name="Zahm M."/>
            <person name="Cabau C."/>
            <person name="Klopp C."/>
            <person name="Thompson A.W."/>
            <person name="Robinson-Rechavi M."/>
            <person name="Braasch I."/>
            <person name="Lecointre G."/>
            <person name="Bobe J."/>
            <person name="Postlethwait J.H."/>
            <person name="Berthelot C."/>
            <person name="Roest Crollius H."/>
            <person name="Guiguen Y."/>
        </authorList>
    </citation>
    <scope>NUCLEOTIDE SEQUENCE</scope>
    <source>
        <strain evidence="1">NC1722</strain>
    </source>
</reference>
<protein>
    <submittedName>
        <fullName evidence="1">Uncharacterized protein</fullName>
    </submittedName>
</protein>
<accession>A0AAD7RBR7</accession>
<dbReference type="EMBL" id="JAINUG010000362">
    <property type="protein sequence ID" value="KAJ8373402.1"/>
    <property type="molecule type" value="Genomic_DNA"/>
</dbReference>